<feature type="transmembrane region" description="Helical" evidence="1">
    <location>
        <begin position="54"/>
        <end position="76"/>
    </location>
</feature>
<evidence type="ECO:0000256" key="1">
    <source>
        <dbReference type="SAM" id="Phobius"/>
    </source>
</evidence>
<dbReference type="PANTHER" id="PTHR43471:SF10">
    <property type="entry name" value="SLL1107 PROTEIN"/>
    <property type="match status" value="1"/>
</dbReference>
<dbReference type="EMBL" id="LAZR01023802">
    <property type="protein sequence ID" value="KKL77265.1"/>
    <property type="molecule type" value="Genomic_DNA"/>
</dbReference>
<sequence>MFNKLFTIAKNTFTETLRQPIYAVIITSALFMFILSPSITMYTLDEDVKLLREIGLSTLFLSGLFIAIFSASGAITEEIESKTITTVLSKPVSRPLFIIGKFLGVATAVALAHYLLTITMVMVIRHGVLESAGDTHDWPVIATAAGVLIAALLLTAFLNYTYDWSFPATAMRLTTIFATIGIIFLCFIDKDWQFNPENNGFSTFDIYGSILLLFAVLILVALAVMFSTRFNVVLTLTFCVGAFLMGLISDYVFGRFAETHFWAKIGHILVPSLQVFWISDAIYEGSVITFDYILLSASYALLYTAGILALAIALFQRRQVG</sequence>
<keyword evidence="1" id="KW-1133">Transmembrane helix</keyword>
<keyword evidence="1" id="KW-0812">Transmembrane</keyword>
<evidence type="ECO:0008006" key="3">
    <source>
        <dbReference type="Google" id="ProtNLM"/>
    </source>
</evidence>
<dbReference type="PANTHER" id="PTHR43471">
    <property type="entry name" value="ABC TRANSPORTER PERMEASE"/>
    <property type="match status" value="1"/>
</dbReference>
<dbReference type="GO" id="GO:0140359">
    <property type="term" value="F:ABC-type transporter activity"/>
    <property type="evidence" value="ECO:0007669"/>
    <property type="project" value="InterPro"/>
</dbReference>
<feature type="transmembrane region" description="Helical" evidence="1">
    <location>
        <begin position="20"/>
        <end position="42"/>
    </location>
</feature>
<comment type="caution">
    <text evidence="2">The sequence shown here is derived from an EMBL/GenBank/DDBJ whole genome shotgun (WGS) entry which is preliminary data.</text>
</comment>
<name>A0A0F9H6N1_9ZZZZ</name>
<accession>A0A0F9H6N1</accession>
<gene>
    <name evidence="2" type="ORF">LCGC14_2036610</name>
</gene>
<dbReference type="AlphaFoldDB" id="A0A0F9H6N1"/>
<feature type="transmembrane region" description="Helical" evidence="1">
    <location>
        <begin position="200"/>
        <end position="226"/>
    </location>
</feature>
<feature type="transmembrane region" description="Helical" evidence="1">
    <location>
        <begin position="170"/>
        <end position="188"/>
    </location>
</feature>
<protein>
    <recommendedName>
        <fullName evidence="3">ABC-2 type transporter domain-containing protein</fullName>
    </recommendedName>
</protein>
<proteinExistence type="predicted"/>
<evidence type="ECO:0000313" key="2">
    <source>
        <dbReference type="EMBL" id="KKL77265.1"/>
    </source>
</evidence>
<reference evidence="2" key="1">
    <citation type="journal article" date="2015" name="Nature">
        <title>Complex archaea that bridge the gap between prokaryotes and eukaryotes.</title>
        <authorList>
            <person name="Spang A."/>
            <person name="Saw J.H."/>
            <person name="Jorgensen S.L."/>
            <person name="Zaremba-Niedzwiedzka K."/>
            <person name="Martijn J."/>
            <person name="Lind A.E."/>
            <person name="van Eijk R."/>
            <person name="Schleper C."/>
            <person name="Guy L."/>
            <person name="Ettema T.J."/>
        </authorList>
    </citation>
    <scope>NUCLEOTIDE SEQUENCE</scope>
</reference>
<dbReference type="GO" id="GO:0005886">
    <property type="term" value="C:plasma membrane"/>
    <property type="evidence" value="ECO:0007669"/>
    <property type="project" value="UniProtKB-SubCell"/>
</dbReference>
<feature type="transmembrane region" description="Helical" evidence="1">
    <location>
        <begin position="96"/>
        <end position="117"/>
    </location>
</feature>
<feature type="transmembrane region" description="Helical" evidence="1">
    <location>
        <begin position="289"/>
        <end position="315"/>
    </location>
</feature>
<dbReference type="Pfam" id="PF12679">
    <property type="entry name" value="ABC2_membrane_2"/>
    <property type="match status" value="1"/>
</dbReference>
<feature type="transmembrane region" description="Helical" evidence="1">
    <location>
        <begin position="138"/>
        <end position="158"/>
    </location>
</feature>
<organism evidence="2">
    <name type="scientific">marine sediment metagenome</name>
    <dbReference type="NCBI Taxonomy" id="412755"/>
    <lineage>
        <taxon>unclassified sequences</taxon>
        <taxon>metagenomes</taxon>
        <taxon>ecological metagenomes</taxon>
    </lineage>
</organism>
<feature type="transmembrane region" description="Helical" evidence="1">
    <location>
        <begin position="232"/>
        <end position="253"/>
    </location>
</feature>
<keyword evidence="1" id="KW-0472">Membrane</keyword>